<keyword evidence="4" id="KW-1185">Reference proteome</keyword>
<dbReference type="HOGENOM" id="CLU_033082_3_2_1"/>
<evidence type="ECO:0000259" key="2">
    <source>
        <dbReference type="PROSITE" id="PS50097"/>
    </source>
</evidence>
<dbReference type="KEGG" id="lbc:LACBIDRAFT_323131"/>
<dbReference type="AlphaFoldDB" id="B0CZ79"/>
<dbReference type="GeneID" id="6072655"/>
<dbReference type="InterPro" id="IPR000210">
    <property type="entry name" value="BTB/POZ_dom"/>
</dbReference>
<dbReference type="Pfam" id="PF00651">
    <property type="entry name" value="BTB"/>
    <property type="match status" value="1"/>
</dbReference>
<gene>
    <name evidence="3" type="ORF">LACBIDRAFT_323131</name>
</gene>
<evidence type="ECO:0000313" key="4">
    <source>
        <dbReference type="Proteomes" id="UP000001194"/>
    </source>
</evidence>
<evidence type="ECO:0000256" key="1">
    <source>
        <dbReference type="SAM" id="MobiDB-lite"/>
    </source>
</evidence>
<feature type="domain" description="BTB" evidence="2">
    <location>
        <begin position="19"/>
        <end position="82"/>
    </location>
</feature>
<dbReference type="RefSeq" id="XP_001876367.1">
    <property type="nucleotide sequence ID" value="XM_001876332.1"/>
</dbReference>
<evidence type="ECO:0000313" key="3">
    <source>
        <dbReference type="EMBL" id="EDR12103.1"/>
    </source>
</evidence>
<accession>B0CZ79</accession>
<protein>
    <submittedName>
        <fullName evidence="3">Predicted protein</fullName>
    </submittedName>
</protein>
<dbReference type="Gene3D" id="3.30.710.10">
    <property type="entry name" value="Potassium Channel Kv1.1, Chain A"/>
    <property type="match status" value="1"/>
</dbReference>
<organism evidence="4">
    <name type="scientific">Laccaria bicolor (strain S238N-H82 / ATCC MYA-4686)</name>
    <name type="common">Bicoloured deceiver</name>
    <name type="synonym">Laccaria laccata var. bicolor</name>
    <dbReference type="NCBI Taxonomy" id="486041"/>
    <lineage>
        <taxon>Eukaryota</taxon>
        <taxon>Fungi</taxon>
        <taxon>Dikarya</taxon>
        <taxon>Basidiomycota</taxon>
        <taxon>Agaricomycotina</taxon>
        <taxon>Agaricomycetes</taxon>
        <taxon>Agaricomycetidae</taxon>
        <taxon>Agaricales</taxon>
        <taxon>Agaricineae</taxon>
        <taxon>Hydnangiaceae</taxon>
        <taxon>Laccaria</taxon>
    </lineage>
</organism>
<dbReference type="EMBL" id="DS547094">
    <property type="protein sequence ID" value="EDR12103.1"/>
    <property type="molecule type" value="Genomic_DNA"/>
</dbReference>
<dbReference type="InterPro" id="IPR011333">
    <property type="entry name" value="SKP1/BTB/POZ_sf"/>
</dbReference>
<reference evidence="3 4" key="1">
    <citation type="journal article" date="2008" name="Nature">
        <title>The genome of Laccaria bicolor provides insights into mycorrhizal symbiosis.</title>
        <authorList>
            <person name="Martin F."/>
            <person name="Aerts A."/>
            <person name="Ahren D."/>
            <person name="Brun A."/>
            <person name="Danchin E.G.J."/>
            <person name="Duchaussoy F."/>
            <person name="Gibon J."/>
            <person name="Kohler A."/>
            <person name="Lindquist E."/>
            <person name="Pereda V."/>
            <person name="Salamov A."/>
            <person name="Shapiro H.J."/>
            <person name="Wuyts J."/>
            <person name="Blaudez D."/>
            <person name="Buee M."/>
            <person name="Brokstein P."/>
            <person name="Canbaeck B."/>
            <person name="Cohen D."/>
            <person name="Courty P.E."/>
            <person name="Coutinho P.M."/>
            <person name="Delaruelle C."/>
            <person name="Detter J.C."/>
            <person name="Deveau A."/>
            <person name="DiFazio S."/>
            <person name="Duplessis S."/>
            <person name="Fraissinet-Tachet L."/>
            <person name="Lucic E."/>
            <person name="Frey-Klett P."/>
            <person name="Fourrey C."/>
            <person name="Feussner I."/>
            <person name="Gay G."/>
            <person name="Grimwood J."/>
            <person name="Hoegger P.J."/>
            <person name="Jain P."/>
            <person name="Kilaru S."/>
            <person name="Labbe J."/>
            <person name="Lin Y.C."/>
            <person name="Legue V."/>
            <person name="Le Tacon F."/>
            <person name="Marmeisse R."/>
            <person name="Melayah D."/>
            <person name="Montanini B."/>
            <person name="Muratet M."/>
            <person name="Nehls U."/>
            <person name="Niculita-Hirzel H."/>
            <person name="Oudot-Le Secq M.P."/>
            <person name="Peter M."/>
            <person name="Quesneville H."/>
            <person name="Rajashekar B."/>
            <person name="Reich M."/>
            <person name="Rouhier N."/>
            <person name="Schmutz J."/>
            <person name="Yin T."/>
            <person name="Chalot M."/>
            <person name="Henrissat B."/>
            <person name="Kuees U."/>
            <person name="Lucas S."/>
            <person name="Van de Peer Y."/>
            <person name="Podila G.K."/>
            <person name="Polle A."/>
            <person name="Pukkila P.J."/>
            <person name="Richardson P.M."/>
            <person name="Rouze P."/>
            <person name="Sanders I.R."/>
            <person name="Stajich J.E."/>
            <person name="Tunlid A."/>
            <person name="Tuskan G."/>
            <person name="Grigoriev I.V."/>
        </authorList>
    </citation>
    <scope>NUCLEOTIDE SEQUENCE [LARGE SCALE GENOMIC DNA]</scope>
    <source>
        <strain evidence="4">S238N-H82 / ATCC MYA-4686</strain>
    </source>
</reference>
<dbReference type="SMART" id="SM00225">
    <property type="entry name" value="BTB"/>
    <property type="match status" value="1"/>
</dbReference>
<sequence>MALASPTLVRVSGLWYDDGNIVFQAESSLFRVSLGVLAAHSPIFDDLLKLPQSQDQEMYEDCPLMVLHDKAEDLANFLRAVYYCGFFEPPPSKTTIDIVAGVLRLSTKYEVSYLRQHALRHLDTLMCNTLQDFDALKSKKTIQSTESFSFFIADLVHEMDLPWLLPPFLYNCTLNIKKVAMGHTYRGEERCMNSSQQLACVKALQPLEKWYKGDILGFLYWTDVDGCESPAQCDEGRLKLACSSFDAHHCALVPFSGLIGENVRDFVCTTCCTASRDAHSAARDALWEALPGLFGLPPWETLRALREHALTSSDASSEMEPIKTTTRPEIEDESEPPLSLFH</sequence>
<name>B0CZ79_LACBS</name>
<dbReference type="OrthoDB" id="3893071at2759"/>
<dbReference type="Proteomes" id="UP000001194">
    <property type="component" value="Unassembled WGS sequence"/>
</dbReference>
<feature type="region of interest" description="Disordered" evidence="1">
    <location>
        <begin position="310"/>
        <end position="342"/>
    </location>
</feature>
<dbReference type="InParanoid" id="B0CZ79"/>
<dbReference type="PROSITE" id="PS50097">
    <property type="entry name" value="BTB"/>
    <property type="match status" value="1"/>
</dbReference>
<proteinExistence type="predicted"/>